<comment type="caution">
    <text evidence="1">The sequence shown here is derived from an EMBL/GenBank/DDBJ whole genome shotgun (WGS) entry which is preliminary data.</text>
</comment>
<dbReference type="Proteomes" id="UP000290433">
    <property type="component" value="Unassembled WGS sequence"/>
</dbReference>
<organism evidence="1 2">
    <name type="scientific">Flavobacterium anhuiense</name>
    <dbReference type="NCBI Taxonomy" id="459526"/>
    <lineage>
        <taxon>Bacteria</taxon>
        <taxon>Pseudomonadati</taxon>
        <taxon>Bacteroidota</taxon>
        <taxon>Flavobacteriia</taxon>
        <taxon>Flavobacteriales</taxon>
        <taxon>Flavobacteriaceae</taxon>
        <taxon>Flavobacterium</taxon>
    </lineage>
</organism>
<protein>
    <submittedName>
        <fullName evidence="1">Uncharacterized protein</fullName>
    </submittedName>
</protein>
<accession>A0A444VZ72</accession>
<sequence>MCAVFVFYSMESADRLKKLNYCACYGIYLSKIRTFTSYQPLHGYNSTVYRFTKTYIFI</sequence>
<reference evidence="1 2" key="1">
    <citation type="submission" date="2014-12" db="EMBL/GenBank/DDBJ databases">
        <title>Genome sequence of Flavobacterium anhuiense RCM74.</title>
        <authorList>
            <person name="Kim J.F."/>
            <person name="Song J.Y."/>
            <person name="Kwak M.-J."/>
            <person name="Lee S.-W."/>
        </authorList>
    </citation>
    <scope>NUCLEOTIDE SEQUENCE [LARGE SCALE GENOMIC DNA]</scope>
    <source>
        <strain evidence="1 2">RCM74</strain>
    </source>
</reference>
<gene>
    <name evidence="1" type="ORF">NU08_2140</name>
</gene>
<dbReference type="EMBL" id="JUIV01000006">
    <property type="protein sequence ID" value="RYJ38915.1"/>
    <property type="molecule type" value="Genomic_DNA"/>
</dbReference>
<dbReference type="AlphaFoldDB" id="A0A444VZ72"/>
<proteinExistence type="predicted"/>
<name>A0A444VZ72_9FLAO</name>
<evidence type="ECO:0000313" key="2">
    <source>
        <dbReference type="Proteomes" id="UP000290433"/>
    </source>
</evidence>
<evidence type="ECO:0000313" key="1">
    <source>
        <dbReference type="EMBL" id="RYJ38915.1"/>
    </source>
</evidence>